<dbReference type="GO" id="GO:0005643">
    <property type="term" value="C:nuclear pore"/>
    <property type="evidence" value="ECO:0007669"/>
    <property type="project" value="InterPro"/>
</dbReference>
<dbReference type="Proteomes" id="UP000054144">
    <property type="component" value="Unassembled WGS sequence"/>
</dbReference>
<dbReference type="GO" id="GO:0000124">
    <property type="term" value="C:SAGA complex"/>
    <property type="evidence" value="ECO:0007669"/>
    <property type="project" value="InterPro"/>
</dbReference>
<dbReference type="InterPro" id="IPR018783">
    <property type="entry name" value="TF_ENY2"/>
</dbReference>
<keyword evidence="2" id="KW-1185">Reference proteome</keyword>
<dbReference type="OrthoDB" id="6221744at2759"/>
<name>A0A0D7A1M8_9AGAR</name>
<protein>
    <recommendedName>
        <fullName evidence="3">Transcription and mRNA export factor SUS1</fullName>
    </recommendedName>
</protein>
<sequence>MAHMSPSSTDVETLYVELLKRLIETGEWDRIRARLTIKLNEAGILDQMKCRGGEKASVCDIPLSFRNVYDDLRSFAEATIPLSIEREIVASIQKFLESQVEA</sequence>
<dbReference type="GO" id="GO:0006406">
    <property type="term" value="P:mRNA export from nucleus"/>
    <property type="evidence" value="ECO:0007669"/>
    <property type="project" value="InterPro"/>
</dbReference>
<proteinExistence type="predicted"/>
<accession>A0A0D7A1M8</accession>
<dbReference type="GO" id="GO:0003713">
    <property type="term" value="F:transcription coactivator activity"/>
    <property type="evidence" value="ECO:0007669"/>
    <property type="project" value="InterPro"/>
</dbReference>
<evidence type="ECO:0000313" key="2">
    <source>
        <dbReference type="Proteomes" id="UP000054144"/>
    </source>
</evidence>
<evidence type="ECO:0000313" key="1">
    <source>
        <dbReference type="EMBL" id="KIY44723.1"/>
    </source>
</evidence>
<gene>
    <name evidence="1" type="ORF">FISHEDRAFT_77344</name>
</gene>
<dbReference type="EMBL" id="KN882067">
    <property type="protein sequence ID" value="KIY44723.1"/>
    <property type="molecule type" value="Genomic_DNA"/>
</dbReference>
<dbReference type="Pfam" id="PF10163">
    <property type="entry name" value="EnY2"/>
    <property type="match status" value="1"/>
</dbReference>
<dbReference type="InterPro" id="IPR038212">
    <property type="entry name" value="TF_EnY2_sf"/>
</dbReference>
<reference evidence="1 2" key="1">
    <citation type="journal article" date="2015" name="Fungal Genet. Biol.">
        <title>Evolution of novel wood decay mechanisms in Agaricales revealed by the genome sequences of Fistulina hepatica and Cylindrobasidium torrendii.</title>
        <authorList>
            <person name="Floudas D."/>
            <person name="Held B.W."/>
            <person name="Riley R."/>
            <person name="Nagy L.G."/>
            <person name="Koehler G."/>
            <person name="Ransdell A.S."/>
            <person name="Younus H."/>
            <person name="Chow J."/>
            <person name="Chiniquy J."/>
            <person name="Lipzen A."/>
            <person name="Tritt A."/>
            <person name="Sun H."/>
            <person name="Haridas S."/>
            <person name="LaButti K."/>
            <person name="Ohm R.A."/>
            <person name="Kues U."/>
            <person name="Blanchette R.A."/>
            <person name="Grigoriev I.V."/>
            <person name="Minto R.E."/>
            <person name="Hibbett D.S."/>
        </authorList>
    </citation>
    <scope>NUCLEOTIDE SEQUENCE [LARGE SCALE GENOMIC DNA]</scope>
    <source>
        <strain evidence="1 2">ATCC 64428</strain>
    </source>
</reference>
<evidence type="ECO:0008006" key="3">
    <source>
        <dbReference type="Google" id="ProtNLM"/>
    </source>
</evidence>
<dbReference type="AlphaFoldDB" id="A0A0D7A1M8"/>
<dbReference type="Gene3D" id="1.10.246.140">
    <property type="match status" value="1"/>
</dbReference>
<organism evidence="1 2">
    <name type="scientific">Fistulina hepatica ATCC 64428</name>
    <dbReference type="NCBI Taxonomy" id="1128425"/>
    <lineage>
        <taxon>Eukaryota</taxon>
        <taxon>Fungi</taxon>
        <taxon>Dikarya</taxon>
        <taxon>Basidiomycota</taxon>
        <taxon>Agaricomycotina</taxon>
        <taxon>Agaricomycetes</taxon>
        <taxon>Agaricomycetidae</taxon>
        <taxon>Agaricales</taxon>
        <taxon>Fistulinaceae</taxon>
        <taxon>Fistulina</taxon>
    </lineage>
</organism>